<dbReference type="Pfam" id="PF18156">
    <property type="entry name" value="pPIWI_RE_Y"/>
    <property type="match status" value="1"/>
</dbReference>
<gene>
    <name evidence="3" type="ORF">ACFQKB_37870</name>
</gene>
<comment type="caution">
    <text evidence="3">The sequence shown here is derived from an EMBL/GenBank/DDBJ whole genome shotgun (WGS) entry which is preliminary data.</text>
</comment>
<feature type="region of interest" description="Disordered" evidence="1">
    <location>
        <begin position="1"/>
        <end position="21"/>
    </location>
</feature>
<protein>
    <recommendedName>
        <fullName evidence="2">pPIWI-RE three-gene island domain-containing protein</fullName>
    </recommendedName>
</protein>
<dbReference type="Proteomes" id="UP001596380">
    <property type="component" value="Unassembled WGS sequence"/>
</dbReference>
<sequence>MPDAEEPWWEEEPALGTPNPLEQLTGPAFNANESLRILGLVAVTVTRLGEWPPGEEFTVPYPDVAQTAVDRICLAGIRRFCNDHEGDGPKYPRSLQELLAWCRERDVQEWGFIDLPADLELAGRLLVEDTAAPSRLCEELALRYKHEDTVGKSIESILKDHIREMYDQADAPEGSVAFLKKLVDSPILTSAQLARFKVSRPHIPEEVIAACYIPVHDRYYDRHGHANACDYCGLLRVMTRNKWRCEIATCPDHRRSRGGTQWDRVDHLYHATRPHREFLIAPRRLKRTADKWPMAPDAPRDLEGR</sequence>
<evidence type="ECO:0000313" key="3">
    <source>
        <dbReference type="EMBL" id="MFC6885578.1"/>
    </source>
</evidence>
<evidence type="ECO:0000313" key="4">
    <source>
        <dbReference type="Proteomes" id="UP001596380"/>
    </source>
</evidence>
<name>A0ABW2CY69_9ACTN</name>
<accession>A0ABW2CY69</accession>
<proteinExistence type="predicted"/>
<feature type="domain" description="pPIWI-RE three-gene island" evidence="2">
    <location>
        <begin position="38"/>
        <end position="189"/>
    </location>
</feature>
<dbReference type="RefSeq" id="WP_160822170.1">
    <property type="nucleotide sequence ID" value="NZ_JBHSXS010000039.1"/>
</dbReference>
<keyword evidence="4" id="KW-1185">Reference proteome</keyword>
<dbReference type="InterPro" id="IPR041191">
    <property type="entry name" value="pPIWI_RE_Y"/>
</dbReference>
<dbReference type="EMBL" id="JBHSXS010000039">
    <property type="protein sequence ID" value="MFC6885578.1"/>
    <property type="molecule type" value="Genomic_DNA"/>
</dbReference>
<feature type="compositionally biased region" description="Acidic residues" evidence="1">
    <location>
        <begin position="1"/>
        <end position="13"/>
    </location>
</feature>
<reference evidence="4" key="1">
    <citation type="journal article" date="2019" name="Int. J. Syst. Evol. Microbiol.">
        <title>The Global Catalogue of Microorganisms (GCM) 10K type strain sequencing project: providing services to taxonomists for standard genome sequencing and annotation.</title>
        <authorList>
            <consortium name="The Broad Institute Genomics Platform"/>
            <consortium name="The Broad Institute Genome Sequencing Center for Infectious Disease"/>
            <person name="Wu L."/>
            <person name="Ma J."/>
        </authorList>
    </citation>
    <scope>NUCLEOTIDE SEQUENCE [LARGE SCALE GENOMIC DNA]</scope>
    <source>
        <strain evidence="4">JCM 3369</strain>
    </source>
</reference>
<evidence type="ECO:0000256" key="1">
    <source>
        <dbReference type="SAM" id="MobiDB-lite"/>
    </source>
</evidence>
<evidence type="ECO:0000259" key="2">
    <source>
        <dbReference type="Pfam" id="PF18156"/>
    </source>
</evidence>
<organism evidence="3 4">
    <name type="scientific">Actinomadura yumaensis</name>
    <dbReference type="NCBI Taxonomy" id="111807"/>
    <lineage>
        <taxon>Bacteria</taxon>
        <taxon>Bacillati</taxon>
        <taxon>Actinomycetota</taxon>
        <taxon>Actinomycetes</taxon>
        <taxon>Streptosporangiales</taxon>
        <taxon>Thermomonosporaceae</taxon>
        <taxon>Actinomadura</taxon>
    </lineage>
</organism>